<comment type="caution">
    <text evidence="2">The sequence shown here is derived from an EMBL/GenBank/DDBJ whole genome shotgun (WGS) entry which is preliminary data.</text>
</comment>
<evidence type="ECO:0000259" key="1">
    <source>
        <dbReference type="SMART" id="SM00960"/>
    </source>
</evidence>
<dbReference type="AlphaFoldDB" id="A0A831UG02"/>
<feature type="domain" description="Roadblock/LAMTOR2" evidence="1">
    <location>
        <begin position="4"/>
        <end position="94"/>
    </location>
</feature>
<organism evidence="2">
    <name type="scientific">Geobacter metallireducens</name>
    <dbReference type="NCBI Taxonomy" id="28232"/>
    <lineage>
        <taxon>Bacteria</taxon>
        <taxon>Pseudomonadati</taxon>
        <taxon>Thermodesulfobacteriota</taxon>
        <taxon>Desulfuromonadia</taxon>
        <taxon>Geobacterales</taxon>
        <taxon>Geobacteraceae</taxon>
        <taxon>Geobacter</taxon>
    </lineage>
</organism>
<dbReference type="Pfam" id="PF03259">
    <property type="entry name" value="Robl_LC7"/>
    <property type="match status" value="1"/>
</dbReference>
<sequence>MSFKTILTDLVQSVPGATGAIIADWEGETVDHVAYMDDYELKLTAAHLGIILVRMKELQGRLSADPLHEAVITLADQRVIVGPVGDDYSLVLTLGRETIAGRAIVRFRQVRDILMKEIY</sequence>
<evidence type="ECO:0000313" key="2">
    <source>
        <dbReference type="EMBL" id="HEN41734.1"/>
    </source>
</evidence>
<dbReference type="Gene3D" id="3.30.450.30">
    <property type="entry name" value="Dynein light chain 2a, cytoplasmic"/>
    <property type="match status" value="1"/>
</dbReference>
<name>A0A831UG02_GEOME</name>
<accession>A0A831UG02</accession>
<gene>
    <name evidence="2" type="ORF">ENQ87_05045</name>
</gene>
<dbReference type="SMART" id="SM00960">
    <property type="entry name" value="Robl_LC7"/>
    <property type="match status" value="1"/>
</dbReference>
<proteinExistence type="predicted"/>
<protein>
    <submittedName>
        <fullName evidence="2">Roadblock/LC7 domain-containing protein</fullName>
    </submittedName>
</protein>
<dbReference type="InterPro" id="IPR004942">
    <property type="entry name" value="Roadblock/LAMTOR2_dom"/>
</dbReference>
<dbReference type="SUPFAM" id="SSF103196">
    <property type="entry name" value="Roadblock/LC7 domain"/>
    <property type="match status" value="1"/>
</dbReference>
<reference evidence="2" key="1">
    <citation type="journal article" date="2020" name="mSystems">
        <title>Genome- and Community-Level Interaction Insights into Carbon Utilization and Element Cycling Functions of Hydrothermarchaeota in Hydrothermal Sediment.</title>
        <authorList>
            <person name="Zhou Z."/>
            <person name="Liu Y."/>
            <person name="Xu W."/>
            <person name="Pan J."/>
            <person name="Luo Z.H."/>
            <person name="Li M."/>
        </authorList>
    </citation>
    <scope>NUCLEOTIDE SEQUENCE [LARGE SCALE GENOMIC DNA]</scope>
    <source>
        <strain evidence="2">SpSt-349</strain>
    </source>
</reference>
<dbReference type="EMBL" id="DSOV01000017">
    <property type="protein sequence ID" value="HEN41734.1"/>
    <property type="molecule type" value="Genomic_DNA"/>
</dbReference>